<name>G2RI90_THETT</name>
<dbReference type="Pfam" id="PF22980">
    <property type="entry name" value="Myb_DNA-bind_8"/>
    <property type="match status" value="1"/>
</dbReference>
<dbReference type="EMBL" id="CP003014">
    <property type="protein sequence ID" value="AEO71552.1"/>
    <property type="molecule type" value="Genomic_DNA"/>
</dbReference>
<evidence type="ECO:0000313" key="3">
    <source>
        <dbReference type="EMBL" id="AEO71552.1"/>
    </source>
</evidence>
<feature type="compositionally biased region" description="Basic and acidic residues" evidence="1">
    <location>
        <begin position="117"/>
        <end position="190"/>
    </location>
</feature>
<evidence type="ECO:0000259" key="2">
    <source>
        <dbReference type="Pfam" id="PF22980"/>
    </source>
</evidence>
<reference evidence="3 4" key="1">
    <citation type="journal article" date="2011" name="Nat. Biotechnol.">
        <title>Comparative genomic analysis of the thermophilic biomass-degrading fungi Myceliophthora thermophila and Thielavia terrestris.</title>
        <authorList>
            <person name="Berka R.M."/>
            <person name="Grigoriev I.V."/>
            <person name="Otillar R."/>
            <person name="Salamov A."/>
            <person name="Grimwood J."/>
            <person name="Reid I."/>
            <person name="Ishmael N."/>
            <person name="John T."/>
            <person name="Darmond C."/>
            <person name="Moisan M.-C."/>
            <person name="Henrissat B."/>
            <person name="Coutinho P.M."/>
            <person name="Lombard V."/>
            <person name="Natvig D.O."/>
            <person name="Lindquist E."/>
            <person name="Schmutz J."/>
            <person name="Lucas S."/>
            <person name="Harris P."/>
            <person name="Powlowski J."/>
            <person name="Bellemare A."/>
            <person name="Taylor D."/>
            <person name="Butler G."/>
            <person name="de Vries R.P."/>
            <person name="Allijn I.E."/>
            <person name="van den Brink J."/>
            <person name="Ushinsky S."/>
            <person name="Storms R."/>
            <person name="Powell A.J."/>
            <person name="Paulsen I.T."/>
            <person name="Elbourne L.D.H."/>
            <person name="Baker S.E."/>
            <person name="Magnuson J."/>
            <person name="LaBoissiere S."/>
            <person name="Clutterbuck A.J."/>
            <person name="Martinez D."/>
            <person name="Wogulis M."/>
            <person name="de Leon A.L."/>
            <person name="Rey M.W."/>
            <person name="Tsang A."/>
        </authorList>
    </citation>
    <scope>NUCLEOTIDE SEQUENCE [LARGE SCALE GENOMIC DNA]</scope>
    <source>
        <strain evidence="4">ATCC 38088 / NRRL 8126</strain>
    </source>
</reference>
<organism evidence="3 4">
    <name type="scientific">Thermothielavioides terrestris (strain ATCC 38088 / NRRL 8126)</name>
    <name type="common">Thielavia terrestris</name>
    <dbReference type="NCBI Taxonomy" id="578455"/>
    <lineage>
        <taxon>Eukaryota</taxon>
        <taxon>Fungi</taxon>
        <taxon>Dikarya</taxon>
        <taxon>Ascomycota</taxon>
        <taxon>Pezizomycotina</taxon>
        <taxon>Sordariomycetes</taxon>
        <taxon>Sordariomycetidae</taxon>
        <taxon>Sordariales</taxon>
        <taxon>Chaetomiaceae</taxon>
        <taxon>Thermothielavioides</taxon>
        <taxon>Thermothielavioides terrestris</taxon>
    </lineage>
</organism>
<feature type="compositionally biased region" description="Low complexity" evidence="1">
    <location>
        <begin position="96"/>
        <end position="105"/>
    </location>
</feature>
<dbReference type="InterPro" id="IPR054505">
    <property type="entry name" value="Myb_DNA-bind_8"/>
</dbReference>
<dbReference type="GeneID" id="11522124"/>
<protein>
    <recommendedName>
        <fullName evidence="2">Myb-like DNA-binding domain-containing protein</fullName>
    </recommendedName>
</protein>
<dbReference type="RefSeq" id="XP_003657888.1">
    <property type="nucleotide sequence ID" value="XM_003657840.1"/>
</dbReference>
<evidence type="ECO:0000313" key="4">
    <source>
        <dbReference type="Proteomes" id="UP000008181"/>
    </source>
</evidence>
<proteinExistence type="predicted"/>
<sequence>MPPLDTEAQFKFLLCCIKHSAAGKVNFDAVSKELNIVTKAAAAKRYERLLKAHDISTNNSPRKAAGAGRNNADSDSLDGSEASPKTPVSKKRKRAGGASASRAASTVKHDDDEEDETPVKKERAVKKERVPKKEESDEDAKVKGEDDGSFKPGLRDPDAGDIAMRDIPEAFPRRGQDDDQTRDADDTGKDDCVVVGERSVPVSVLVPATFPAPVACSNGFACAHHVASGTPSQLPPPTRVFGNLDPFHCRGANVGFPPQVMTSTRCSPASELGTGDATPSSLDQRQWSTPPNLGNPF</sequence>
<dbReference type="HOGENOM" id="CLU_937449_0_0_1"/>
<dbReference type="KEGG" id="ttt:THITE_2132878"/>
<feature type="domain" description="Myb-like DNA-binding" evidence="2">
    <location>
        <begin position="7"/>
        <end position="54"/>
    </location>
</feature>
<evidence type="ECO:0000256" key="1">
    <source>
        <dbReference type="SAM" id="MobiDB-lite"/>
    </source>
</evidence>
<accession>G2RI90</accession>
<feature type="compositionally biased region" description="Polar residues" evidence="1">
    <location>
        <begin position="277"/>
        <end position="297"/>
    </location>
</feature>
<dbReference type="Proteomes" id="UP000008181">
    <property type="component" value="Chromosome 6"/>
</dbReference>
<gene>
    <name evidence="3" type="ORF">THITE_2132878</name>
</gene>
<dbReference type="eggNOG" id="ENOG502RNX1">
    <property type="taxonomic scope" value="Eukaryota"/>
</dbReference>
<keyword evidence="4" id="KW-1185">Reference proteome</keyword>
<feature type="region of interest" description="Disordered" evidence="1">
    <location>
        <begin position="54"/>
        <end position="190"/>
    </location>
</feature>
<feature type="region of interest" description="Disordered" evidence="1">
    <location>
        <begin position="264"/>
        <end position="297"/>
    </location>
</feature>
<dbReference type="AlphaFoldDB" id="G2RI90"/>
<dbReference type="OrthoDB" id="5353914at2759"/>